<keyword evidence="2" id="KW-0812">Transmembrane</keyword>
<dbReference type="PANTHER" id="PTHR46558">
    <property type="entry name" value="TRACRIPTIONAL REGULATORY PROTEIN-RELATED-RELATED"/>
    <property type="match status" value="1"/>
</dbReference>
<keyword evidence="2" id="KW-0472">Membrane</keyword>
<accession>A0A174M060</accession>
<name>A0A174M060_9FIRM</name>
<sequence length="142" mass="16076">MFGENLKTLRKQKGFSQEELAVRLHVVRQTVSKWEKNLSVPDADTLIRLAEILEVSVSELLGAKIENENTASDVAEQLSRINEQLAIKNRRSRRIWKIVAIILAAIVLINIFIAVFFSVPNLNEGIPSNQPEITDQTQIIEE</sequence>
<feature type="transmembrane region" description="Helical" evidence="2">
    <location>
        <begin position="98"/>
        <end position="119"/>
    </location>
</feature>
<dbReference type="SUPFAM" id="SSF47413">
    <property type="entry name" value="lambda repressor-like DNA-binding domains"/>
    <property type="match status" value="1"/>
</dbReference>
<gene>
    <name evidence="4" type="primary">immR_2</name>
    <name evidence="4" type="ORF">ERS852526_00830</name>
</gene>
<proteinExistence type="predicted"/>
<evidence type="ECO:0000256" key="2">
    <source>
        <dbReference type="SAM" id="Phobius"/>
    </source>
</evidence>
<evidence type="ECO:0000313" key="5">
    <source>
        <dbReference type="Proteomes" id="UP000095485"/>
    </source>
</evidence>
<feature type="domain" description="HTH cro/C1-type" evidence="3">
    <location>
        <begin position="6"/>
        <end position="60"/>
    </location>
</feature>
<dbReference type="Gene3D" id="1.10.260.40">
    <property type="entry name" value="lambda repressor-like DNA-binding domains"/>
    <property type="match status" value="1"/>
</dbReference>
<dbReference type="InterPro" id="IPR010982">
    <property type="entry name" value="Lambda_DNA-bd_dom_sf"/>
</dbReference>
<dbReference type="GeneID" id="96228128"/>
<dbReference type="OrthoDB" id="9801008at2"/>
<dbReference type="AlphaFoldDB" id="A0A174M060"/>
<dbReference type="Proteomes" id="UP000095485">
    <property type="component" value="Unassembled WGS sequence"/>
</dbReference>
<dbReference type="SMART" id="SM00530">
    <property type="entry name" value="HTH_XRE"/>
    <property type="match status" value="1"/>
</dbReference>
<organism evidence="4 5">
    <name type="scientific">Dorea longicatena</name>
    <dbReference type="NCBI Taxonomy" id="88431"/>
    <lineage>
        <taxon>Bacteria</taxon>
        <taxon>Bacillati</taxon>
        <taxon>Bacillota</taxon>
        <taxon>Clostridia</taxon>
        <taxon>Lachnospirales</taxon>
        <taxon>Lachnospiraceae</taxon>
        <taxon>Dorea</taxon>
    </lineage>
</organism>
<evidence type="ECO:0000259" key="3">
    <source>
        <dbReference type="PROSITE" id="PS50943"/>
    </source>
</evidence>
<dbReference type="CDD" id="cd00093">
    <property type="entry name" value="HTH_XRE"/>
    <property type="match status" value="1"/>
</dbReference>
<reference evidence="4 5" key="1">
    <citation type="submission" date="2015-09" db="EMBL/GenBank/DDBJ databases">
        <authorList>
            <consortium name="Pathogen Informatics"/>
        </authorList>
    </citation>
    <scope>NUCLEOTIDE SEQUENCE [LARGE SCALE GENOMIC DNA]</scope>
    <source>
        <strain evidence="4 5">2789STDY5834914</strain>
    </source>
</reference>
<dbReference type="RefSeq" id="WP_070098906.1">
    <property type="nucleotide sequence ID" value="NZ_CZAY01000005.1"/>
</dbReference>
<dbReference type="PANTHER" id="PTHR46558:SF3">
    <property type="entry name" value="TRANSCRIPTIONAL REGULATOR"/>
    <property type="match status" value="1"/>
</dbReference>
<keyword evidence="1" id="KW-0238">DNA-binding</keyword>
<dbReference type="GO" id="GO:0003677">
    <property type="term" value="F:DNA binding"/>
    <property type="evidence" value="ECO:0007669"/>
    <property type="project" value="UniProtKB-KW"/>
</dbReference>
<protein>
    <submittedName>
        <fullName evidence="4">HTH-type transcriptional regulator immR</fullName>
    </submittedName>
</protein>
<keyword evidence="2" id="KW-1133">Transmembrane helix</keyword>
<dbReference type="PROSITE" id="PS50943">
    <property type="entry name" value="HTH_CROC1"/>
    <property type="match status" value="1"/>
</dbReference>
<dbReference type="InterPro" id="IPR001387">
    <property type="entry name" value="Cro/C1-type_HTH"/>
</dbReference>
<dbReference type="Pfam" id="PF01381">
    <property type="entry name" value="HTH_3"/>
    <property type="match status" value="1"/>
</dbReference>
<evidence type="ECO:0000313" key="4">
    <source>
        <dbReference type="EMBL" id="CUP28611.1"/>
    </source>
</evidence>
<dbReference type="EMBL" id="CZAY01000005">
    <property type="protein sequence ID" value="CUP28611.1"/>
    <property type="molecule type" value="Genomic_DNA"/>
</dbReference>
<evidence type="ECO:0000256" key="1">
    <source>
        <dbReference type="ARBA" id="ARBA00023125"/>
    </source>
</evidence>